<dbReference type="GO" id="GO:0020037">
    <property type="term" value="F:heme binding"/>
    <property type="evidence" value="ECO:0007669"/>
    <property type="project" value="InterPro"/>
</dbReference>
<proteinExistence type="inferred from homology"/>
<evidence type="ECO:0000256" key="2">
    <source>
        <dbReference type="ARBA" id="ARBA00005179"/>
    </source>
</evidence>
<reference evidence="10" key="1">
    <citation type="submission" date="2021-02" db="EMBL/GenBank/DDBJ databases">
        <title>Psilocybe cubensis genome.</title>
        <authorList>
            <person name="Mckernan K.J."/>
            <person name="Crawford S."/>
            <person name="Trippe A."/>
            <person name="Kane L.T."/>
            <person name="Mclaughlin S."/>
        </authorList>
    </citation>
    <scope>NUCLEOTIDE SEQUENCE [LARGE SCALE GENOMIC DNA]</scope>
    <source>
        <strain evidence="10">MGC-MH-2018</strain>
    </source>
</reference>
<evidence type="ECO:0000256" key="4">
    <source>
        <dbReference type="ARBA" id="ARBA00022617"/>
    </source>
</evidence>
<sequence>MQSAFTALLAAIVLALITRKLLKTTKEKKLFPPGPKGLPLIGNALDFPTENLGPAYTQWGKQYNSKLISPLMKGDILHASAFGSHVIIVNNRQMADELFDRRAVKHSDRPSLPALDLSGMTSYNLGVMRYGDKWRLRRKHALQIFRQAASPPNDFSNTIVDGVHKALKGLLHSPENLWDHNKMLSISIPMSSMYGYDAKSTDDPCIVAADQTFTLGMELSSPGGSLINIIPLLRHIPPWIPGAISQRKAEVSRKLTELMISIPLEFTKARVAEGNARPSVVGNFLEKKNTVGVSEEEEEAVMSVASTAYAAGSDTTQSATGTFLYLMVLHPDIQKKAQAEIDSVLGGKRLPTYEDRPSMPYIEAIYREVLRWRPPGSVGFPHSSTEDDFYGGYFIPKGSTLMANIWAMTHDETRYENPLSFNPERFINPDGTLNDDDRIMAFGFGRRYVRELILWLTFASILAVFNLENAKDKSGNIIKVNDEYYEFGLISRKKPFECSILPRSDASRELVEQLDA</sequence>
<dbReference type="GO" id="GO:0005506">
    <property type="term" value="F:iron ion binding"/>
    <property type="evidence" value="ECO:0007669"/>
    <property type="project" value="InterPro"/>
</dbReference>
<accession>A0A8H8CH43</accession>
<dbReference type="InterPro" id="IPR001128">
    <property type="entry name" value="Cyt_P450"/>
</dbReference>
<dbReference type="PANTHER" id="PTHR46300">
    <property type="entry name" value="P450, PUTATIVE (EUROFUNG)-RELATED-RELATED"/>
    <property type="match status" value="1"/>
</dbReference>
<evidence type="ECO:0000256" key="8">
    <source>
        <dbReference type="ARBA" id="ARBA00023033"/>
    </source>
</evidence>
<keyword evidence="7" id="KW-0408">Iron</keyword>
<dbReference type="Pfam" id="PF00067">
    <property type="entry name" value="p450"/>
    <property type="match status" value="1"/>
</dbReference>
<evidence type="ECO:0000256" key="9">
    <source>
        <dbReference type="SAM" id="SignalP"/>
    </source>
</evidence>
<evidence type="ECO:0000256" key="5">
    <source>
        <dbReference type="ARBA" id="ARBA00022723"/>
    </source>
</evidence>
<dbReference type="CDD" id="cd11065">
    <property type="entry name" value="CYP64-like"/>
    <property type="match status" value="1"/>
</dbReference>
<evidence type="ECO:0000256" key="6">
    <source>
        <dbReference type="ARBA" id="ARBA00023002"/>
    </source>
</evidence>
<evidence type="ECO:0008006" key="11">
    <source>
        <dbReference type="Google" id="ProtNLM"/>
    </source>
</evidence>
<dbReference type="GO" id="GO:0016705">
    <property type="term" value="F:oxidoreductase activity, acting on paired donors, with incorporation or reduction of molecular oxygen"/>
    <property type="evidence" value="ECO:0007669"/>
    <property type="project" value="InterPro"/>
</dbReference>
<organism evidence="10">
    <name type="scientific">Psilocybe cubensis</name>
    <name type="common">Psychedelic mushroom</name>
    <name type="synonym">Stropharia cubensis</name>
    <dbReference type="NCBI Taxonomy" id="181762"/>
    <lineage>
        <taxon>Eukaryota</taxon>
        <taxon>Fungi</taxon>
        <taxon>Dikarya</taxon>
        <taxon>Basidiomycota</taxon>
        <taxon>Agaricomycotina</taxon>
        <taxon>Agaricomycetes</taxon>
        <taxon>Agaricomycetidae</taxon>
        <taxon>Agaricales</taxon>
        <taxon>Agaricineae</taxon>
        <taxon>Strophariaceae</taxon>
        <taxon>Psilocybe</taxon>
    </lineage>
</organism>
<dbReference type="Gene3D" id="1.10.630.10">
    <property type="entry name" value="Cytochrome P450"/>
    <property type="match status" value="1"/>
</dbReference>
<gene>
    <name evidence="10" type="ORF">JR316_010422</name>
</gene>
<protein>
    <recommendedName>
        <fullName evidence="11">Cytochrome P450</fullName>
    </recommendedName>
</protein>
<dbReference type="GO" id="GO:0004497">
    <property type="term" value="F:monooxygenase activity"/>
    <property type="evidence" value="ECO:0007669"/>
    <property type="project" value="UniProtKB-KW"/>
</dbReference>
<dbReference type="PANTHER" id="PTHR46300:SF7">
    <property type="entry name" value="P450, PUTATIVE (EUROFUNG)-RELATED"/>
    <property type="match status" value="1"/>
</dbReference>
<feature type="chain" id="PRO_5034678829" description="Cytochrome P450" evidence="9">
    <location>
        <begin position="16"/>
        <end position="516"/>
    </location>
</feature>
<dbReference type="InterPro" id="IPR036396">
    <property type="entry name" value="Cyt_P450_sf"/>
</dbReference>
<evidence type="ECO:0000256" key="1">
    <source>
        <dbReference type="ARBA" id="ARBA00001971"/>
    </source>
</evidence>
<keyword evidence="6" id="KW-0560">Oxidoreductase</keyword>
<feature type="signal peptide" evidence="9">
    <location>
        <begin position="1"/>
        <end position="15"/>
    </location>
</feature>
<keyword evidence="8" id="KW-0503">Monooxygenase</keyword>
<comment type="similarity">
    <text evidence="3">Belongs to the cytochrome P450 family.</text>
</comment>
<evidence type="ECO:0000256" key="7">
    <source>
        <dbReference type="ARBA" id="ARBA00023004"/>
    </source>
</evidence>
<evidence type="ECO:0000313" key="10">
    <source>
        <dbReference type="EMBL" id="KAG5164780.1"/>
    </source>
</evidence>
<dbReference type="PRINTS" id="PR00463">
    <property type="entry name" value="EP450I"/>
</dbReference>
<dbReference type="AlphaFoldDB" id="A0A8H8CH43"/>
<dbReference type="InterPro" id="IPR050364">
    <property type="entry name" value="Cytochrome_P450_fung"/>
</dbReference>
<evidence type="ECO:0000256" key="3">
    <source>
        <dbReference type="ARBA" id="ARBA00010617"/>
    </source>
</evidence>
<keyword evidence="4" id="KW-0349">Heme</keyword>
<keyword evidence="5" id="KW-0479">Metal-binding</keyword>
<dbReference type="InterPro" id="IPR002401">
    <property type="entry name" value="Cyt_P450_E_grp-I"/>
</dbReference>
<dbReference type="SUPFAM" id="SSF48264">
    <property type="entry name" value="Cytochrome P450"/>
    <property type="match status" value="1"/>
</dbReference>
<comment type="pathway">
    <text evidence="2">Secondary metabolite biosynthesis.</text>
</comment>
<keyword evidence="9" id="KW-0732">Signal</keyword>
<dbReference type="EMBL" id="JAFIQS010000011">
    <property type="protein sequence ID" value="KAG5164780.1"/>
    <property type="molecule type" value="Genomic_DNA"/>
</dbReference>
<comment type="caution">
    <text evidence="10">The sequence shown here is derived from an EMBL/GenBank/DDBJ whole genome shotgun (WGS) entry which is preliminary data.</text>
</comment>
<comment type="cofactor">
    <cofactor evidence="1">
        <name>heme</name>
        <dbReference type="ChEBI" id="CHEBI:30413"/>
    </cofactor>
</comment>
<name>A0A8H8CH43_PSICU</name>